<sequence>MKKLVFLLIFPLFLFGCGSEEEEGKESGKSGKELIGELLGTISEVDSYEMEVEITSENRGGKQETTTGKIRVADFDMPEMHAVYEKMPEVVSRENTSKLEYYQAGERLVINLGDGWTNRSTEDITADDLPSVRYMDIVQLLREVEGELKTDQTGNRIIYEGDSQKLFDSFKKTLSISFRSISPEATSSRLEVRLDGKTSMMKEFRYTVTGKEMDQSETIGYRLRYLRMNEVKGIDIPDEVLDEMSGTTTH</sequence>
<comment type="caution">
    <text evidence="1">The sequence shown here is derived from an EMBL/GenBank/DDBJ whole genome shotgun (WGS) entry which is preliminary data.</text>
</comment>
<dbReference type="PROSITE" id="PS51257">
    <property type="entry name" value="PROKAR_LIPOPROTEIN"/>
    <property type="match status" value="1"/>
</dbReference>
<dbReference type="RefSeq" id="WP_157297492.1">
    <property type="nucleotide sequence ID" value="NZ_JBHTCT010000011.1"/>
</dbReference>
<proteinExistence type="predicted"/>
<name>A0ABW2NFG9_9BACL</name>
<evidence type="ECO:0000313" key="1">
    <source>
        <dbReference type="EMBL" id="MFC7364675.1"/>
    </source>
</evidence>
<protein>
    <recommendedName>
        <fullName evidence="3">Outer membrane lipoprotein-sorting protein</fullName>
    </recommendedName>
</protein>
<accession>A0ABW2NFG9</accession>
<dbReference type="EMBL" id="JBHTCT010000011">
    <property type="protein sequence ID" value="MFC7364675.1"/>
    <property type="molecule type" value="Genomic_DNA"/>
</dbReference>
<organism evidence="1 2">
    <name type="scientific">Bhargavaea changchunensis</name>
    <dbReference type="NCBI Taxonomy" id="2134037"/>
    <lineage>
        <taxon>Bacteria</taxon>
        <taxon>Bacillati</taxon>
        <taxon>Bacillota</taxon>
        <taxon>Bacilli</taxon>
        <taxon>Bacillales</taxon>
        <taxon>Caryophanaceae</taxon>
        <taxon>Bhargavaea</taxon>
    </lineage>
</organism>
<gene>
    <name evidence="1" type="ORF">ACFQQH_05970</name>
</gene>
<keyword evidence="2" id="KW-1185">Reference proteome</keyword>
<dbReference type="Proteomes" id="UP001596483">
    <property type="component" value="Unassembled WGS sequence"/>
</dbReference>
<evidence type="ECO:0000313" key="2">
    <source>
        <dbReference type="Proteomes" id="UP001596483"/>
    </source>
</evidence>
<evidence type="ECO:0008006" key="3">
    <source>
        <dbReference type="Google" id="ProtNLM"/>
    </source>
</evidence>
<reference evidence="2" key="1">
    <citation type="journal article" date="2019" name="Int. J. Syst. Evol. Microbiol.">
        <title>The Global Catalogue of Microorganisms (GCM) 10K type strain sequencing project: providing services to taxonomists for standard genome sequencing and annotation.</title>
        <authorList>
            <consortium name="The Broad Institute Genomics Platform"/>
            <consortium name="The Broad Institute Genome Sequencing Center for Infectious Disease"/>
            <person name="Wu L."/>
            <person name="Ma J."/>
        </authorList>
    </citation>
    <scope>NUCLEOTIDE SEQUENCE [LARGE SCALE GENOMIC DNA]</scope>
    <source>
        <strain evidence="2">JCM 4738</strain>
    </source>
</reference>